<dbReference type="Pfam" id="PF00440">
    <property type="entry name" value="TetR_N"/>
    <property type="match status" value="1"/>
</dbReference>
<dbReference type="InterPro" id="IPR013570">
    <property type="entry name" value="Tscrpt_reg_YsiA_C"/>
</dbReference>
<accession>A0ABT2S6V7</accession>
<reference evidence="4 5" key="1">
    <citation type="journal article" date="2021" name="ISME Commun">
        <title>Automated analysis of genomic sequences facilitates high-throughput and comprehensive description of bacteria.</title>
        <authorList>
            <person name="Hitch T.C.A."/>
        </authorList>
    </citation>
    <scope>NUCLEOTIDE SEQUENCE [LARGE SCALE GENOMIC DNA]</scope>
    <source>
        <strain evidence="4 5">Sanger_02</strain>
    </source>
</reference>
<dbReference type="PRINTS" id="PR00455">
    <property type="entry name" value="HTHTETR"/>
</dbReference>
<sequence length="195" mass="22643">MERTKKGKSAKNRIVTAAWQLFHEKGYNGTTVDDIIALSGTSKGSFYYYFNTKDELLNTLSVILDDFYEELESRMNPDLNSFVKLLNVNYEAHKMIEENISIDLIASLYSTQLVSQGQRNLLDQNRTYYKFITRIVTEGQMRGQIRNDMSATEITKYFTMCERALVSDWCLSRGEFSLSEYSHKCMPVMLEHFKA</sequence>
<evidence type="ECO:0000256" key="2">
    <source>
        <dbReference type="PROSITE-ProRule" id="PRU00335"/>
    </source>
</evidence>
<proteinExistence type="predicted"/>
<protein>
    <submittedName>
        <fullName evidence="4">TetR/AcrR family transcriptional regulator</fullName>
    </submittedName>
</protein>
<comment type="caution">
    <text evidence="4">The sequence shown here is derived from an EMBL/GenBank/DDBJ whole genome shotgun (WGS) entry which is preliminary data.</text>
</comment>
<dbReference type="SUPFAM" id="SSF46689">
    <property type="entry name" value="Homeodomain-like"/>
    <property type="match status" value="1"/>
</dbReference>
<feature type="domain" description="HTH tetR-type" evidence="3">
    <location>
        <begin position="8"/>
        <end position="68"/>
    </location>
</feature>
<dbReference type="EMBL" id="JAOQJV010000010">
    <property type="protein sequence ID" value="MCU6700325.1"/>
    <property type="molecule type" value="Genomic_DNA"/>
</dbReference>
<name>A0ABT2S6V7_9FIRM</name>
<dbReference type="Gene3D" id="1.10.357.10">
    <property type="entry name" value="Tetracycline Repressor, domain 2"/>
    <property type="match status" value="1"/>
</dbReference>
<evidence type="ECO:0000313" key="4">
    <source>
        <dbReference type="EMBL" id="MCU6700325.1"/>
    </source>
</evidence>
<gene>
    <name evidence="4" type="ORF">OCV65_08795</name>
</gene>
<keyword evidence="1 2" id="KW-0238">DNA-binding</keyword>
<dbReference type="InterPro" id="IPR036271">
    <property type="entry name" value="Tet_transcr_reg_TetR-rel_C_sf"/>
</dbReference>
<dbReference type="InterPro" id="IPR009057">
    <property type="entry name" value="Homeodomain-like_sf"/>
</dbReference>
<dbReference type="Pfam" id="PF08359">
    <property type="entry name" value="TetR_C_4"/>
    <property type="match status" value="1"/>
</dbReference>
<evidence type="ECO:0000313" key="5">
    <source>
        <dbReference type="Proteomes" id="UP001207605"/>
    </source>
</evidence>
<dbReference type="PANTHER" id="PTHR43479">
    <property type="entry name" value="ACREF/ENVCD OPERON REPRESSOR-RELATED"/>
    <property type="match status" value="1"/>
</dbReference>
<dbReference type="InterPro" id="IPR001647">
    <property type="entry name" value="HTH_TetR"/>
</dbReference>
<dbReference type="PROSITE" id="PS50977">
    <property type="entry name" value="HTH_TETR_2"/>
    <property type="match status" value="1"/>
</dbReference>
<evidence type="ECO:0000259" key="3">
    <source>
        <dbReference type="PROSITE" id="PS50977"/>
    </source>
</evidence>
<organism evidence="4 5">
    <name type="scientific">Dorea ammoniilytica</name>
    <dbReference type="NCBI Taxonomy" id="2981788"/>
    <lineage>
        <taxon>Bacteria</taxon>
        <taxon>Bacillati</taxon>
        <taxon>Bacillota</taxon>
        <taxon>Clostridia</taxon>
        <taxon>Lachnospirales</taxon>
        <taxon>Lachnospiraceae</taxon>
        <taxon>Dorea</taxon>
    </lineage>
</organism>
<dbReference type="PANTHER" id="PTHR43479:SF11">
    <property type="entry name" value="ACREF_ENVCD OPERON REPRESSOR-RELATED"/>
    <property type="match status" value="1"/>
</dbReference>
<dbReference type="Proteomes" id="UP001207605">
    <property type="component" value="Unassembled WGS sequence"/>
</dbReference>
<dbReference type="InterPro" id="IPR050624">
    <property type="entry name" value="HTH-type_Tx_Regulator"/>
</dbReference>
<dbReference type="SUPFAM" id="SSF48498">
    <property type="entry name" value="Tetracyclin repressor-like, C-terminal domain"/>
    <property type="match status" value="1"/>
</dbReference>
<feature type="DNA-binding region" description="H-T-H motif" evidence="2">
    <location>
        <begin position="31"/>
        <end position="50"/>
    </location>
</feature>
<dbReference type="Gene3D" id="1.10.10.60">
    <property type="entry name" value="Homeodomain-like"/>
    <property type="match status" value="1"/>
</dbReference>
<evidence type="ECO:0000256" key="1">
    <source>
        <dbReference type="ARBA" id="ARBA00023125"/>
    </source>
</evidence>
<dbReference type="RefSeq" id="WP_262581736.1">
    <property type="nucleotide sequence ID" value="NZ_JAOQJV010000010.1"/>
</dbReference>
<keyword evidence="5" id="KW-1185">Reference proteome</keyword>